<dbReference type="Proteomes" id="UP000230821">
    <property type="component" value="Unassembled WGS sequence"/>
</dbReference>
<feature type="region of interest" description="Disordered" evidence="1">
    <location>
        <begin position="62"/>
        <end position="84"/>
    </location>
</feature>
<accession>A0A2G6KA17</accession>
<sequence>MRGNTCDASEAGGAKRNRTHSRCDEAAWPVLQPVRPEQWCHDPIELDGARAVAASSLMRSLHTRTSERRKDEKIRSVEEKGVLM</sequence>
<protein>
    <submittedName>
        <fullName evidence="2">Uncharacterized protein</fullName>
    </submittedName>
</protein>
<proteinExistence type="predicted"/>
<comment type="caution">
    <text evidence="2">The sequence shown here is derived from an EMBL/GenBank/DDBJ whole genome shotgun (WGS) entry which is preliminary data.</text>
</comment>
<evidence type="ECO:0000313" key="2">
    <source>
        <dbReference type="EMBL" id="PIE32514.1"/>
    </source>
</evidence>
<dbReference type="AlphaFoldDB" id="A0A2G6KA17"/>
<organism evidence="2 3">
    <name type="scientific">candidate division KSB3 bacterium</name>
    <dbReference type="NCBI Taxonomy" id="2044937"/>
    <lineage>
        <taxon>Bacteria</taxon>
        <taxon>candidate division KSB3</taxon>
    </lineage>
</organism>
<name>A0A2G6KA17_9BACT</name>
<feature type="region of interest" description="Disordered" evidence="1">
    <location>
        <begin position="1"/>
        <end position="21"/>
    </location>
</feature>
<reference evidence="2 3" key="1">
    <citation type="submission" date="2017-10" db="EMBL/GenBank/DDBJ databases">
        <title>Novel microbial diversity and functional potential in the marine mammal oral microbiome.</title>
        <authorList>
            <person name="Dudek N.K."/>
            <person name="Sun C.L."/>
            <person name="Burstein D."/>
            <person name="Kantor R.S."/>
            <person name="Aliaga Goltsman D.S."/>
            <person name="Bik E.M."/>
            <person name="Thomas B.C."/>
            <person name="Banfield J.F."/>
            <person name="Relman D.A."/>
        </authorList>
    </citation>
    <scope>NUCLEOTIDE SEQUENCE [LARGE SCALE GENOMIC DNA]</scope>
    <source>
        <strain evidence="2">DOLJORAL78_47_16</strain>
    </source>
</reference>
<evidence type="ECO:0000256" key="1">
    <source>
        <dbReference type="SAM" id="MobiDB-lite"/>
    </source>
</evidence>
<feature type="compositionally biased region" description="Basic and acidic residues" evidence="1">
    <location>
        <begin position="64"/>
        <end position="84"/>
    </location>
</feature>
<dbReference type="EMBL" id="PDSK01000112">
    <property type="protein sequence ID" value="PIE32514.1"/>
    <property type="molecule type" value="Genomic_DNA"/>
</dbReference>
<gene>
    <name evidence="2" type="ORF">CSA56_15020</name>
</gene>
<evidence type="ECO:0000313" key="3">
    <source>
        <dbReference type="Proteomes" id="UP000230821"/>
    </source>
</evidence>